<evidence type="ECO:0000313" key="1">
    <source>
        <dbReference type="EMBL" id="KAH0885590.1"/>
    </source>
</evidence>
<evidence type="ECO:0000313" key="2">
    <source>
        <dbReference type="Proteomes" id="UP000824890"/>
    </source>
</evidence>
<protein>
    <submittedName>
        <fullName evidence="1">Uncharacterized protein</fullName>
    </submittedName>
</protein>
<gene>
    <name evidence="1" type="ORF">HID58_061686</name>
</gene>
<feature type="non-terminal residue" evidence="1">
    <location>
        <position position="1"/>
    </location>
</feature>
<accession>A0ABQ7ZZ99</accession>
<name>A0ABQ7ZZ99_BRANA</name>
<comment type="caution">
    <text evidence="1">The sequence shown here is derived from an EMBL/GenBank/DDBJ whole genome shotgun (WGS) entry which is preliminary data.</text>
</comment>
<dbReference type="Proteomes" id="UP000824890">
    <property type="component" value="Unassembled WGS sequence"/>
</dbReference>
<dbReference type="EMBL" id="JAGKQM010000014">
    <property type="protein sequence ID" value="KAH0885590.1"/>
    <property type="molecule type" value="Genomic_DNA"/>
</dbReference>
<keyword evidence="2" id="KW-1185">Reference proteome</keyword>
<proteinExistence type="predicted"/>
<organism evidence="1 2">
    <name type="scientific">Brassica napus</name>
    <name type="common">Rape</name>
    <dbReference type="NCBI Taxonomy" id="3708"/>
    <lineage>
        <taxon>Eukaryota</taxon>
        <taxon>Viridiplantae</taxon>
        <taxon>Streptophyta</taxon>
        <taxon>Embryophyta</taxon>
        <taxon>Tracheophyta</taxon>
        <taxon>Spermatophyta</taxon>
        <taxon>Magnoliopsida</taxon>
        <taxon>eudicotyledons</taxon>
        <taxon>Gunneridae</taxon>
        <taxon>Pentapetalae</taxon>
        <taxon>rosids</taxon>
        <taxon>malvids</taxon>
        <taxon>Brassicales</taxon>
        <taxon>Brassicaceae</taxon>
        <taxon>Brassiceae</taxon>
        <taxon>Brassica</taxon>
    </lineage>
</organism>
<reference evidence="1 2" key="1">
    <citation type="submission" date="2021-05" db="EMBL/GenBank/DDBJ databases">
        <title>Genome Assembly of Synthetic Allotetraploid Brassica napus Reveals Homoeologous Exchanges between Subgenomes.</title>
        <authorList>
            <person name="Davis J.T."/>
        </authorList>
    </citation>
    <scope>NUCLEOTIDE SEQUENCE [LARGE SCALE GENOMIC DNA]</scope>
    <source>
        <strain evidence="2">cv. Da-Ae</strain>
        <tissue evidence="1">Seedling</tissue>
    </source>
</reference>
<sequence length="71" mass="7985">GVSLQGRLRRRRSDFSPPVISRIPSFSPPFKLTIRFLFSDLKPHLVELRRGSVTAGVVGDHIFSDCKSSIF</sequence>